<dbReference type="SUPFAM" id="SSF48403">
    <property type="entry name" value="Ankyrin repeat"/>
    <property type="match status" value="1"/>
</dbReference>
<keyword evidence="2 3" id="KW-0040">ANK repeat</keyword>
<dbReference type="EMBL" id="QXGB01000543">
    <property type="protein sequence ID" value="KAE9211244.1"/>
    <property type="molecule type" value="Genomic_DNA"/>
</dbReference>
<name>A0A6A4DQ79_9STRA</name>
<dbReference type="InterPro" id="IPR008271">
    <property type="entry name" value="Ser/Thr_kinase_AS"/>
</dbReference>
<reference evidence="12 13" key="1">
    <citation type="submission" date="2018-08" db="EMBL/GenBank/DDBJ databases">
        <title>Genomic investigation of the strawberry pathogen Phytophthora fragariae indicates pathogenicity is determined by transcriptional variation in three key races.</title>
        <authorList>
            <person name="Adams T.M."/>
            <person name="Armitage A.D."/>
            <person name="Sobczyk M.K."/>
            <person name="Bates H.J."/>
            <person name="Dunwell J.M."/>
            <person name="Nellist C.F."/>
            <person name="Harrison R.J."/>
        </authorList>
    </citation>
    <scope>NUCLEOTIDE SEQUENCE [LARGE SCALE GENOMIC DNA]</scope>
    <source>
        <strain evidence="11 14">A4</strain>
        <strain evidence="10 15">BC-1</strain>
        <strain evidence="9 17">BC-23</strain>
        <strain evidence="8 13">NOV-27</strain>
        <strain evidence="7 16">NOV-71</strain>
        <strain evidence="5 12">NOV-9</strain>
        <strain evidence="6 18">ONT-3</strain>
    </source>
</reference>
<dbReference type="GO" id="GO:0005524">
    <property type="term" value="F:ATP binding"/>
    <property type="evidence" value="ECO:0007669"/>
    <property type="project" value="InterPro"/>
</dbReference>
<dbReference type="InterPro" id="IPR036770">
    <property type="entry name" value="Ankyrin_rpt-contain_sf"/>
</dbReference>
<evidence type="ECO:0000256" key="2">
    <source>
        <dbReference type="ARBA" id="ARBA00023043"/>
    </source>
</evidence>
<dbReference type="Gene3D" id="1.25.40.20">
    <property type="entry name" value="Ankyrin repeat-containing domain"/>
    <property type="match status" value="2"/>
</dbReference>
<dbReference type="EMBL" id="QXFZ01000536">
    <property type="protein sequence ID" value="KAE9112786.1"/>
    <property type="molecule type" value="Genomic_DNA"/>
</dbReference>
<evidence type="ECO:0000259" key="4">
    <source>
        <dbReference type="PROSITE" id="PS50011"/>
    </source>
</evidence>
<dbReference type="PRINTS" id="PR01415">
    <property type="entry name" value="ANKYRIN"/>
</dbReference>
<dbReference type="PROSITE" id="PS50088">
    <property type="entry name" value="ANK_REPEAT"/>
    <property type="match status" value="4"/>
</dbReference>
<dbReference type="SUPFAM" id="SSF56112">
    <property type="entry name" value="Protein kinase-like (PK-like)"/>
    <property type="match status" value="2"/>
</dbReference>
<evidence type="ECO:0000313" key="8">
    <source>
        <dbReference type="EMBL" id="KAE9211244.1"/>
    </source>
</evidence>
<evidence type="ECO:0000313" key="12">
    <source>
        <dbReference type="Proteomes" id="UP000429523"/>
    </source>
</evidence>
<feature type="domain" description="Protein kinase" evidence="4">
    <location>
        <begin position="285"/>
        <end position="636"/>
    </location>
</feature>
<dbReference type="Proteomes" id="UP000440367">
    <property type="component" value="Unassembled WGS sequence"/>
</dbReference>
<proteinExistence type="predicted"/>
<feature type="repeat" description="ANK" evidence="3">
    <location>
        <begin position="169"/>
        <end position="204"/>
    </location>
</feature>
<protein>
    <recommendedName>
        <fullName evidence="4">Protein kinase domain-containing protein</fullName>
    </recommendedName>
</protein>
<dbReference type="InterPro" id="IPR008266">
    <property type="entry name" value="Tyr_kinase_AS"/>
</dbReference>
<dbReference type="InterPro" id="IPR001245">
    <property type="entry name" value="Ser-Thr/Tyr_kinase_cat_dom"/>
</dbReference>
<dbReference type="PROSITE" id="PS00109">
    <property type="entry name" value="PROTEIN_KINASE_TYR"/>
    <property type="match status" value="1"/>
</dbReference>
<dbReference type="EMBL" id="QXGC01000513">
    <property type="protein sequence ID" value="KAE9231869.1"/>
    <property type="molecule type" value="Genomic_DNA"/>
</dbReference>
<evidence type="ECO:0000313" key="10">
    <source>
        <dbReference type="EMBL" id="KAE9232159.1"/>
    </source>
</evidence>
<dbReference type="Proteomes" id="UP000429523">
    <property type="component" value="Unassembled WGS sequence"/>
</dbReference>
<dbReference type="GO" id="GO:0004672">
    <property type="term" value="F:protein kinase activity"/>
    <property type="evidence" value="ECO:0007669"/>
    <property type="project" value="InterPro"/>
</dbReference>
<evidence type="ECO:0000256" key="1">
    <source>
        <dbReference type="ARBA" id="ARBA00022737"/>
    </source>
</evidence>
<keyword evidence="1" id="KW-0677">Repeat</keyword>
<evidence type="ECO:0000313" key="6">
    <source>
        <dbReference type="EMBL" id="KAE9112314.1"/>
    </source>
</evidence>
<feature type="repeat" description="ANK" evidence="3">
    <location>
        <begin position="70"/>
        <end position="102"/>
    </location>
</feature>
<dbReference type="GO" id="GO:0010468">
    <property type="term" value="P:regulation of gene expression"/>
    <property type="evidence" value="ECO:0007669"/>
    <property type="project" value="TreeGrafter"/>
</dbReference>
<evidence type="ECO:0000313" key="16">
    <source>
        <dbReference type="Proteomes" id="UP000441208"/>
    </source>
</evidence>
<feature type="repeat" description="ANK" evidence="3">
    <location>
        <begin position="34"/>
        <end position="66"/>
    </location>
</feature>
<dbReference type="PROSITE" id="PS50011">
    <property type="entry name" value="PROTEIN_KINASE_DOM"/>
    <property type="match status" value="2"/>
</dbReference>
<dbReference type="Pfam" id="PF07714">
    <property type="entry name" value="PK_Tyr_Ser-Thr"/>
    <property type="match status" value="2"/>
</dbReference>
<dbReference type="Pfam" id="PF12796">
    <property type="entry name" value="Ank_2"/>
    <property type="match status" value="3"/>
</dbReference>
<evidence type="ECO:0000313" key="17">
    <source>
        <dbReference type="Proteomes" id="UP000476176"/>
    </source>
</evidence>
<accession>A0A6A4DQ79</accession>
<dbReference type="Proteomes" id="UP000441208">
    <property type="component" value="Unassembled WGS sequence"/>
</dbReference>
<organism evidence="11 14">
    <name type="scientific">Phytophthora fragariae</name>
    <dbReference type="NCBI Taxonomy" id="53985"/>
    <lineage>
        <taxon>Eukaryota</taxon>
        <taxon>Sar</taxon>
        <taxon>Stramenopiles</taxon>
        <taxon>Oomycota</taxon>
        <taxon>Peronosporomycetes</taxon>
        <taxon>Peronosporales</taxon>
        <taxon>Peronosporaceae</taxon>
        <taxon>Phytophthora</taxon>
    </lineage>
</organism>
<comment type="caution">
    <text evidence="11">The sequence shown here is derived from an EMBL/GenBank/DDBJ whole genome shotgun (WGS) entry which is preliminary data.</text>
</comment>
<dbReference type="EMBL" id="QXGD01000604">
    <property type="protein sequence ID" value="KAE9232159.1"/>
    <property type="molecule type" value="Genomic_DNA"/>
</dbReference>
<dbReference type="InterPro" id="IPR002110">
    <property type="entry name" value="Ankyrin_rpt"/>
</dbReference>
<dbReference type="InterPro" id="IPR011009">
    <property type="entry name" value="Kinase-like_dom_sf"/>
</dbReference>
<dbReference type="EMBL" id="QXGE01000517">
    <property type="protein sequence ID" value="KAE9310200.1"/>
    <property type="molecule type" value="Genomic_DNA"/>
</dbReference>
<evidence type="ECO:0000313" key="15">
    <source>
        <dbReference type="Proteomes" id="UP000440367"/>
    </source>
</evidence>
<evidence type="ECO:0000313" key="5">
    <source>
        <dbReference type="EMBL" id="KAE8937952.1"/>
    </source>
</evidence>
<dbReference type="PANTHER" id="PTHR24124:SF14">
    <property type="entry name" value="CHROMOSOME UNDETERMINED SCAFFOLD_25, WHOLE GENOME SHOTGUN SEQUENCE"/>
    <property type="match status" value="1"/>
</dbReference>
<evidence type="ECO:0000256" key="3">
    <source>
        <dbReference type="PROSITE-ProRule" id="PRU00023"/>
    </source>
</evidence>
<dbReference type="Gene3D" id="1.10.510.10">
    <property type="entry name" value="Transferase(Phosphotransferase) domain 1"/>
    <property type="match status" value="2"/>
</dbReference>
<dbReference type="AlphaFoldDB" id="A0A6A4DQ79"/>
<dbReference type="PROSITE" id="PS00108">
    <property type="entry name" value="PROTEIN_KINASE_ST"/>
    <property type="match status" value="1"/>
</dbReference>
<evidence type="ECO:0000313" key="18">
    <source>
        <dbReference type="Proteomes" id="UP000488956"/>
    </source>
</evidence>
<dbReference type="SMART" id="SM00248">
    <property type="entry name" value="ANK"/>
    <property type="match status" value="7"/>
</dbReference>
<evidence type="ECO:0000313" key="13">
    <source>
        <dbReference type="Proteomes" id="UP000433483"/>
    </source>
</evidence>
<dbReference type="GO" id="GO:0005634">
    <property type="term" value="C:nucleus"/>
    <property type="evidence" value="ECO:0007669"/>
    <property type="project" value="TreeGrafter"/>
</dbReference>
<gene>
    <name evidence="11" type="ORF">PF001_g10314</name>
    <name evidence="10" type="ORF">PF002_g12479</name>
    <name evidence="9" type="ORF">PF004_g10091</name>
    <name evidence="8" type="ORF">PF005_g11075</name>
    <name evidence="7" type="ORF">PF007_g10972</name>
    <name evidence="5" type="ORF">PF009_g12150</name>
    <name evidence="6" type="ORF">PF010_g10488</name>
</gene>
<dbReference type="Proteomes" id="UP000437068">
    <property type="component" value="Unassembled WGS sequence"/>
</dbReference>
<dbReference type="Proteomes" id="UP000476176">
    <property type="component" value="Unassembled WGS sequence"/>
</dbReference>
<dbReference type="PROSITE" id="PS50297">
    <property type="entry name" value="ANK_REP_REGION"/>
    <property type="match status" value="3"/>
</dbReference>
<feature type="repeat" description="ANK" evidence="3">
    <location>
        <begin position="205"/>
        <end position="237"/>
    </location>
</feature>
<evidence type="ECO:0000313" key="11">
    <source>
        <dbReference type="EMBL" id="KAE9310200.1"/>
    </source>
</evidence>
<dbReference type="InterPro" id="IPR000719">
    <property type="entry name" value="Prot_kinase_dom"/>
</dbReference>
<evidence type="ECO:0000313" key="9">
    <source>
        <dbReference type="EMBL" id="KAE9231869.1"/>
    </source>
</evidence>
<dbReference type="EMBL" id="QXGF01000597">
    <property type="protein sequence ID" value="KAE8937952.1"/>
    <property type="molecule type" value="Genomic_DNA"/>
</dbReference>
<dbReference type="Proteomes" id="UP000488956">
    <property type="component" value="Unassembled WGS sequence"/>
</dbReference>
<dbReference type="OrthoDB" id="120806at2759"/>
<feature type="domain" description="Protein kinase" evidence="4">
    <location>
        <begin position="642"/>
        <end position="895"/>
    </location>
</feature>
<dbReference type="EMBL" id="QXFX01000532">
    <property type="protein sequence ID" value="KAE9112314.1"/>
    <property type="molecule type" value="Genomic_DNA"/>
</dbReference>
<evidence type="ECO:0000313" key="7">
    <source>
        <dbReference type="EMBL" id="KAE9112786.1"/>
    </source>
</evidence>
<dbReference type="SMART" id="SM00220">
    <property type="entry name" value="S_TKc"/>
    <property type="match status" value="1"/>
</dbReference>
<dbReference type="Proteomes" id="UP000433483">
    <property type="component" value="Unassembled WGS sequence"/>
</dbReference>
<keyword evidence="13" id="KW-1185">Reference proteome</keyword>
<dbReference type="PANTHER" id="PTHR24124">
    <property type="entry name" value="ANKYRIN REPEAT FAMILY A"/>
    <property type="match status" value="1"/>
</dbReference>
<evidence type="ECO:0000313" key="14">
    <source>
        <dbReference type="Proteomes" id="UP000437068"/>
    </source>
</evidence>
<sequence>MSCWSLLDVAETGDASCLWSLWKDGVDVEDTEDTGWTPLMVASKNGHLSIVDFLLGEGAEVDKKEWGDGDGKTALAFAAMNGHLEVVQALVSHEADVNKADKDGKTPTWLAARNGHAEVAEWLQEMGGSKESNAPTRLMHHCASERANADTAEDLVEECENDVNARDSRGRTALMYLCAGPKEIDVDTLKLLAKYGADVNAQDNKGQTPLMLAAMKGDIKAVELLLSFGADMNITDKTKRTAIEYASERGHRRVRELILTSSNFQLQSVISDVEAPKWHIPATEIEIGEYVSQSDIGGDFMGIWLDSAVVIKIYVPSTEPFGEQVGRWFALRHPNIQKLYGAVCEGYGLFVCEHMTTGSLKAYGDRKWSEWDASSVASVYRHIYEAALGLQYLHEREIVHGDVRLENILIGSNGFAKLANISSSKSVGRENQQKSSDIVTLTLCMQHIDFSVPPHGLDSQFRAEWRRLSRDMRCGGLTISEVVPRIKILIEMLTPKTNQSVSRDRVLNTLSDLRDVVDEINDERFKDIFEHLAVVCQEYIVPENHEDTIIVLQDVQYAIEERFSLSKSSTSQNSCSWVVNSPLGFFYKQMQQVLDVLRAPIKIRRELEQLWPEDISIHHAEEIDPAEVVESIPEWFIGPNELENEVPFASGGFSEVSRAQWLNTDVVVKRITMSSSNNEKRRNLFLNEVALWFGLNHSYVMKLFGGCHVGKKPFFVCEEAENGSLIKYLEKLQGTTGSMGGVWLKLYEASLGLEYLHARGIIHRDLKCDNILVDTDGRAKLTDFGLGSFASAEDRGDVSDAAHWVVPECLDGKQATFASDIFSFGMCIIQAVTGKRPWGNLDNMLVERRVQNGELPQKPPAFSNSEWELVLSMCKLKPSERLNILVVVQRLKEFASVPEAASI</sequence>